<dbReference type="RefSeq" id="WP_119648659.1">
    <property type="nucleotide sequence ID" value="NZ_QXFI01000035.1"/>
</dbReference>
<dbReference type="AlphaFoldDB" id="A0A3A1NJ43"/>
<gene>
    <name evidence="1" type="ORF">D2V05_16595</name>
    <name evidence="2" type="ORF">FQ017_16455</name>
</gene>
<evidence type="ECO:0000313" key="4">
    <source>
        <dbReference type="Proteomes" id="UP000321621"/>
    </source>
</evidence>
<comment type="caution">
    <text evidence="1">The sequence shown here is derived from an EMBL/GenBank/DDBJ whole genome shotgun (WGS) entry which is preliminary data.</text>
</comment>
<dbReference type="EMBL" id="VNWK01000035">
    <property type="protein sequence ID" value="TXJ91446.1"/>
    <property type="molecule type" value="Genomic_DNA"/>
</dbReference>
<dbReference type="Proteomes" id="UP000266691">
    <property type="component" value="Unassembled WGS sequence"/>
</dbReference>
<organism evidence="1 3">
    <name type="scientific">Flagellimonas pelagia</name>
    <dbReference type="NCBI Taxonomy" id="2306998"/>
    <lineage>
        <taxon>Bacteria</taxon>
        <taxon>Pseudomonadati</taxon>
        <taxon>Bacteroidota</taxon>
        <taxon>Flavobacteriia</taxon>
        <taxon>Flavobacteriales</taxon>
        <taxon>Flavobacteriaceae</taxon>
        <taxon>Flagellimonas</taxon>
    </lineage>
</organism>
<evidence type="ECO:0000313" key="3">
    <source>
        <dbReference type="Proteomes" id="UP000266691"/>
    </source>
</evidence>
<keyword evidence="4" id="KW-1185">Reference proteome</keyword>
<dbReference type="Proteomes" id="UP000321621">
    <property type="component" value="Unassembled WGS sequence"/>
</dbReference>
<evidence type="ECO:0008006" key="5">
    <source>
        <dbReference type="Google" id="ProtNLM"/>
    </source>
</evidence>
<reference evidence="2 4" key="2">
    <citation type="submission" date="2019-07" db="EMBL/GenBank/DDBJ databases">
        <title>Draft genome of two Muricauda strains isolated from deep sea.</title>
        <authorList>
            <person name="Sun C."/>
        </authorList>
    </citation>
    <scope>NUCLEOTIDE SEQUENCE [LARGE SCALE GENOMIC DNA]</scope>
    <source>
        <strain evidence="2 4">72</strain>
    </source>
</reference>
<reference evidence="1 3" key="1">
    <citation type="submission" date="2018-08" db="EMBL/GenBank/DDBJ databases">
        <title>Proposal of Muricauda 72 sp.nov. and Muricauda NH166 sp.nov., isolated from seawater.</title>
        <authorList>
            <person name="Cheng H."/>
            <person name="Wu Y.-H."/>
            <person name="Guo L.-L."/>
            <person name="Xu X.-W."/>
        </authorList>
    </citation>
    <scope>NUCLEOTIDE SEQUENCE [LARGE SCALE GENOMIC DNA]</scope>
    <source>
        <strain evidence="1 3">72</strain>
    </source>
</reference>
<accession>A0A3A1NJ43</accession>
<sequence length="457" mass="51860">MKPTMFFHPFRFIWPNGIFVLASLLLITAKLSGQTTQTIESETRTLQFYLKYDKTRWFAFHTYAQLWTRLNDNNPGSLVSEELQDRTFDISVRRFRLGFQAQLSERLLIYSQLGINNLNYLSPRGTSLDLLDAYAEYSFSRSISIGAGKTAWTGLSRYSAPNTSKLLSYDLVLLALPTDDETDDLIRKLSIYAKGKLGQLDYRLVASKPFSPGNSPNFDGELTENVAKFNDKSNEGVYSSYLKWEFLDAEPNDIPFSDGTYLGKKNVLSIGIGAEFQNDALSSLQSGREQDHDMMLWTVDIFLDKPIDTKKNTVLTAYLGYYNYDFGPNYIRNTGANNPIKEVDANLASFNGPGNAFPVVGTGSSFFGQAGYLFPKMGNSEDRGQLQPYVSLQYSNFERLKNPMFYYDIGINWLLKGHLSKFSLNLQNRPIFQSTAQGLESNDRNWSAVLQYIIRLE</sequence>
<proteinExistence type="predicted"/>
<protein>
    <recommendedName>
        <fullName evidence="5">Porin</fullName>
    </recommendedName>
</protein>
<dbReference type="OrthoDB" id="9771991at2"/>
<evidence type="ECO:0000313" key="1">
    <source>
        <dbReference type="EMBL" id="RIV42416.1"/>
    </source>
</evidence>
<name>A0A3A1NJ43_9FLAO</name>
<evidence type="ECO:0000313" key="2">
    <source>
        <dbReference type="EMBL" id="TXJ91446.1"/>
    </source>
</evidence>
<dbReference type="EMBL" id="QXFI01000035">
    <property type="protein sequence ID" value="RIV42416.1"/>
    <property type="molecule type" value="Genomic_DNA"/>
</dbReference>